<evidence type="ECO:0000313" key="1">
    <source>
        <dbReference type="EMBL" id="CAG8693397.1"/>
    </source>
</evidence>
<gene>
    <name evidence="1" type="ORF">FMOSSE_LOCUS13456</name>
</gene>
<dbReference type="Proteomes" id="UP000789375">
    <property type="component" value="Unassembled WGS sequence"/>
</dbReference>
<comment type="caution">
    <text evidence="1">The sequence shown here is derived from an EMBL/GenBank/DDBJ whole genome shotgun (WGS) entry which is preliminary data.</text>
</comment>
<protein>
    <submittedName>
        <fullName evidence="1">2493_t:CDS:1</fullName>
    </submittedName>
</protein>
<evidence type="ECO:0000313" key="2">
    <source>
        <dbReference type="Proteomes" id="UP000789375"/>
    </source>
</evidence>
<reference evidence="1" key="1">
    <citation type="submission" date="2021-06" db="EMBL/GenBank/DDBJ databases">
        <authorList>
            <person name="Kallberg Y."/>
            <person name="Tangrot J."/>
            <person name="Rosling A."/>
        </authorList>
    </citation>
    <scope>NUCLEOTIDE SEQUENCE</scope>
    <source>
        <strain evidence="1">87-6 pot B 2015</strain>
    </source>
</reference>
<name>A0A9N9EVY6_FUNMO</name>
<dbReference type="AlphaFoldDB" id="A0A9N9EVY6"/>
<proteinExistence type="predicted"/>
<keyword evidence="2" id="KW-1185">Reference proteome</keyword>
<organism evidence="1 2">
    <name type="scientific">Funneliformis mosseae</name>
    <name type="common">Endomycorrhizal fungus</name>
    <name type="synonym">Glomus mosseae</name>
    <dbReference type="NCBI Taxonomy" id="27381"/>
    <lineage>
        <taxon>Eukaryota</taxon>
        <taxon>Fungi</taxon>
        <taxon>Fungi incertae sedis</taxon>
        <taxon>Mucoromycota</taxon>
        <taxon>Glomeromycotina</taxon>
        <taxon>Glomeromycetes</taxon>
        <taxon>Glomerales</taxon>
        <taxon>Glomeraceae</taxon>
        <taxon>Funneliformis</taxon>
    </lineage>
</organism>
<accession>A0A9N9EVY6</accession>
<feature type="non-terminal residue" evidence="1">
    <location>
        <position position="67"/>
    </location>
</feature>
<dbReference type="EMBL" id="CAJVPP010008004">
    <property type="protein sequence ID" value="CAG8693397.1"/>
    <property type="molecule type" value="Genomic_DNA"/>
</dbReference>
<sequence>KAGKYNIEDLFSEEFSNSFSVNITPTFKHTFNGSNSTLSQENKKTKTGKNKKELVKETIIQENILHS</sequence>